<evidence type="ECO:0000259" key="10">
    <source>
        <dbReference type="Pfam" id="PF08220"/>
    </source>
</evidence>
<keyword evidence="3 9" id="KW-0276">Fatty acid metabolism</keyword>
<evidence type="ECO:0000256" key="6">
    <source>
        <dbReference type="ARBA" id="ARBA00023125"/>
    </source>
</evidence>
<keyword evidence="4 9" id="KW-0805">Transcription regulation</keyword>
<dbReference type="CDD" id="cd03440">
    <property type="entry name" value="hot_dog"/>
    <property type="match status" value="1"/>
</dbReference>
<keyword evidence="7 9" id="KW-0275">Fatty acid biosynthesis</keyword>
<feature type="domain" description="HTH deoR-type" evidence="10">
    <location>
        <begin position="8"/>
        <end position="54"/>
    </location>
</feature>
<dbReference type="NCBIfam" id="NF003359">
    <property type="entry name" value="PRK04424.1"/>
    <property type="match status" value="1"/>
</dbReference>
<sequence>MKKSKKERQKELIETIKDQPFITDETLAKSFHVSIQTIRLDRMELNIPELRERIKSVATSNWNETVKALPIDEVIGEIIDLELDKRAISILDIKEEHVFSRNKIARGHHLFAQANSLAVAVINDELALTTNATIKFTRQVNVGERVIAKAYLKKVLKKNRAIVEVTSTVENEPVFKGEFEMFRSNQEKEGNKNENSN</sequence>
<evidence type="ECO:0000256" key="3">
    <source>
        <dbReference type="ARBA" id="ARBA00022832"/>
    </source>
</evidence>
<evidence type="ECO:0000256" key="9">
    <source>
        <dbReference type="HAMAP-Rule" id="MF_01814"/>
    </source>
</evidence>
<keyword evidence="1 9" id="KW-0678">Repressor</keyword>
<keyword evidence="12" id="KW-1185">Reference proteome</keyword>
<evidence type="ECO:0000256" key="8">
    <source>
        <dbReference type="ARBA" id="ARBA00023163"/>
    </source>
</evidence>
<dbReference type="InterPro" id="IPR001034">
    <property type="entry name" value="DeoR_HTH"/>
</dbReference>
<comment type="caution">
    <text evidence="11">The sequence shown here is derived from an EMBL/GenBank/DDBJ whole genome shotgun (WGS) entry which is preliminary data.</text>
</comment>
<keyword evidence="2 9" id="KW-0444">Lipid biosynthesis</keyword>
<dbReference type="Gene3D" id="3.10.129.10">
    <property type="entry name" value="Hotdog Thioesterase"/>
    <property type="match status" value="1"/>
</dbReference>
<name>A0ABV8VVV6_9BACI</name>
<organism evidence="11 12">
    <name type="scientific">Gracilibacillus marinus</name>
    <dbReference type="NCBI Taxonomy" id="630535"/>
    <lineage>
        <taxon>Bacteria</taxon>
        <taxon>Bacillati</taxon>
        <taxon>Bacillota</taxon>
        <taxon>Bacilli</taxon>
        <taxon>Bacillales</taxon>
        <taxon>Bacillaceae</taxon>
        <taxon>Gracilibacillus</taxon>
    </lineage>
</organism>
<evidence type="ECO:0000256" key="5">
    <source>
        <dbReference type="ARBA" id="ARBA00023098"/>
    </source>
</evidence>
<dbReference type="Pfam" id="PF08220">
    <property type="entry name" value="HTH_DeoR"/>
    <property type="match status" value="1"/>
</dbReference>
<dbReference type="InterPro" id="IPR036388">
    <property type="entry name" value="WH-like_DNA-bd_sf"/>
</dbReference>
<evidence type="ECO:0000313" key="12">
    <source>
        <dbReference type="Proteomes" id="UP001595880"/>
    </source>
</evidence>
<keyword evidence="8 9" id="KW-0804">Transcription</keyword>
<dbReference type="RefSeq" id="WP_390197095.1">
    <property type="nucleotide sequence ID" value="NZ_JBHSDV010000001.1"/>
</dbReference>
<dbReference type="Proteomes" id="UP001595880">
    <property type="component" value="Unassembled WGS sequence"/>
</dbReference>
<dbReference type="HAMAP" id="MF_01814">
    <property type="entry name" value="Transcrip_fact_FapR"/>
    <property type="match status" value="1"/>
</dbReference>
<evidence type="ECO:0000313" key="11">
    <source>
        <dbReference type="EMBL" id="MFC4387363.1"/>
    </source>
</evidence>
<reference evidence="12" key="1">
    <citation type="journal article" date="2019" name="Int. J. Syst. Evol. Microbiol.">
        <title>The Global Catalogue of Microorganisms (GCM) 10K type strain sequencing project: providing services to taxonomists for standard genome sequencing and annotation.</title>
        <authorList>
            <consortium name="The Broad Institute Genomics Platform"/>
            <consortium name="The Broad Institute Genome Sequencing Center for Infectious Disease"/>
            <person name="Wu L."/>
            <person name="Ma J."/>
        </authorList>
    </citation>
    <scope>NUCLEOTIDE SEQUENCE [LARGE SCALE GENOMIC DNA]</scope>
    <source>
        <strain evidence="12">KACC 14058</strain>
    </source>
</reference>
<dbReference type="InterPro" id="IPR017275">
    <property type="entry name" value="Transcription_factor_FapR"/>
</dbReference>
<evidence type="ECO:0000256" key="1">
    <source>
        <dbReference type="ARBA" id="ARBA00022491"/>
    </source>
</evidence>
<dbReference type="EMBL" id="JBHSDV010000001">
    <property type="protein sequence ID" value="MFC4387363.1"/>
    <property type="molecule type" value="Genomic_DNA"/>
</dbReference>
<gene>
    <name evidence="9 11" type="primary">fapR</name>
    <name evidence="11" type="ORF">ACFOZ1_06005</name>
</gene>
<comment type="similarity">
    <text evidence="9">Belongs to the FapR family.</text>
</comment>
<dbReference type="Gene3D" id="1.10.10.10">
    <property type="entry name" value="Winged helix-like DNA-binding domain superfamily/Winged helix DNA-binding domain"/>
    <property type="match status" value="1"/>
</dbReference>
<protein>
    <recommendedName>
        <fullName evidence="9">Transcription factor FapR</fullName>
    </recommendedName>
    <alternativeName>
        <fullName evidence="9">Fatty acid and phospholipid biosynthesis regulator</fullName>
    </alternativeName>
</protein>
<evidence type="ECO:0000256" key="7">
    <source>
        <dbReference type="ARBA" id="ARBA00023160"/>
    </source>
</evidence>
<comment type="function">
    <text evidence="9">Transcriptional factor involved in regulation of membrane lipid biosynthesis by repressing genes involved in fatty acid and phospholipid metabolism.</text>
</comment>
<dbReference type="PIRSF" id="PIRSF037733">
    <property type="entry name" value="Transcription_factor_FapR"/>
    <property type="match status" value="1"/>
</dbReference>
<dbReference type="SUPFAM" id="SSF54637">
    <property type="entry name" value="Thioesterase/thiol ester dehydrase-isomerase"/>
    <property type="match status" value="1"/>
</dbReference>
<keyword evidence="6 9" id="KW-0238">DNA-binding</keyword>
<accession>A0ABV8VVV6</accession>
<dbReference type="InterPro" id="IPR029069">
    <property type="entry name" value="HotDog_dom_sf"/>
</dbReference>
<evidence type="ECO:0000256" key="4">
    <source>
        <dbReference type="ARBA" id="ARBA00023015"/>
    </source>
</evidence>
<evidence type="ECO:0000256" key="2">
    <source>
        <dbReference type="ARBA" id="ARBA00022516"/>
    </source>
</evidence>
<keyword evidence="5 9" id="KW-0443">Lipid metabolism</keyword>
<proteinExistence type="inferred from homology"/>